<reference evidence="3 4" key="1">
    <citation type="journal article" date="2023" name="G3 (Bethesda)">
        <title>A high-quality reference genome for the fission yeast Schizosaccharomyces osmophilus.</title>
        <authorList>
            <person name="Jia G.S."/>
            <person name="Zhang W.C."/>
            <person name="Liang Y."/>
            <person name="Liu X.H."/>
            <person name="Rhind N."/>
            <person name="Pidoux A."/>
            <person name="Brysch-Herzberg M."/>
            <person name="Du L.L."/>
        </authorList>
    </citation>
    <scope>NUCLEOTIDE SEQUENCE [LARGE SCALE GENOMIC DNA]</scope>
    <source>
        <strain evidence="3 4">CBS 15793</strain>
    </source>
</reference>
<feature type="transmembrane region" description="Helical" evidence="2">
    <location>
        <begin position="36"/>
        <end position="56"/>
    </location>
</feature>
<name>A0AAE9WFL5_9SCHI</name>
<sequence>MSSNSHNSSRAPSEQTRLLDSRDESSSQNDTKFTHFFVTISVGYAYAIINLLSFYYSDRGPFFVTGGSQIAFWGIYSIGLISSTALRIRQTKDAIVFVKHWLLGCFMTILYFLIFISYLQDHMYSLDPPKRPVDLPRWIWIIIGLVLCGSIESHAYCIKNSNDILVAVLMTITYVVLLCPMPLFLSQMGLLFPLKWLISSPNFFVLSLMSFCAITLYQTSSFEMALYWKKKFIVACLKSFCFTSCVGTPAFISAFTKHMKGTDSLPKGFWYAMAATADALAILEAMYPGALYRIYRGIKDPLWNSKPTNDDPTEEV</sequence>
<dbReference type="KEGG" id="som:SOMG_04039"/>
<dbReference type="EMBL" id="CP115612">
    <property type="protein sequence ID" value="WBW74376.1"/>
    <property type="molecule type" value="Genomic_DNA"/>
</dbReference>
<dbReference type="Proteomes" id="UP001212411">
    <property type="component" value="Chromosome 2"/>
</dbReference>
<proteinExistence type="predicted"/>
<keyword evidence="2" id="KW-0472">Membrane</keyword>
<feature type="transmembrane region" description="Helical" evidence="2">
    <location>
        <begin position="100"/>
        <end position="118"/>
    </location>
</feature>
<feature type="transmembrane region" description="Helical" evidence="2">
    <location>
        <begin position="68"/>
        <end position="88"/>
    </location>
</feature>
<keyword evidence="2" id="KW-1133">Transmembrane helix</keyword>
<evidence type="ECO:0000313" key="3">
    <source>
        <dbReference type="EMBL" id="WBW74376.1"/>
    </source>
</evidence>
<dbReference type="AlphaFoldDB" id="A0AAE9WFL5"/>
<evidence type="ECO:0000313" key="4">
    <source>
        <dbReference type="Proteomes" id="UP001212411"/>
    </source>
</evidence>
<dbReference type="RefSeq" id="XP_056038619.1">
    <property type="nucleotide sequence ID" value="XM_056182826.1"/>
</dbReference>
<feature type="region of interest" description="Disordered" evidence="1">
    <location>
        <begin position="1"/>
        <end position="28"/>
    </location>
</feature>
<keyword evidence="4" id="KW-1185">Reference proteome</keyword>
<organism evidence="3 4">
    <name type="scientific">Schizosaccharomyces osmophilus</name>
    <dbReference type="NCBI Taxonomy" id="2545709"/>
    <lineage>
        <taxon>Eukaryota</taxon>
        <taxon>Fungi</taxon>
        <taxon>Dikarya</taxon>
        <taxon>Ascomycota</taxon>
        <taxon>Taphrinomycotina</taxon>
        <taxon>Schizosaccharomycetes</taxon>
        <taxon>Schizosaccharomycetales</taxon>
        <taxon>Schizosaccharomycetaceae</taxon>
        <taxon>Schizosaccharomyces</taxon>
    </lineage>
</organism>
<feature type="transmembrane region" description="Helical" evidence="2">
    <location>
        <begin position="138"/>
        <end position="157"/>
    </location>
</feature>
<gene>
    <name evidence="3" type="ORF">SOMG_04039</name>
</gene>
<feature type="transmembrane region" description="Helical" evidence="2">
    <location>
        <begin position="232"/>
        <end position="256"/>
    </location>
</feature>
<feature type="transmembrane region" description="Helical" evidence="2">
    <location>
        <begin position="164"/>
        <end position="183"/>
    </location>
</feature>
<evidence type="ECO:0000256" key="2">
    <source>
        <dbReference type="SAM" id="Phobius"/>
    </source>
</evidence>
<protein>
    <submittedName>
        <fullName evidence="3">Uncharacterized protein</fullName>
    </submittedName>
</protein>
<feature type="transmembrane region" description="Helical" evidence="2">
    <location>
        <begin position="203"/>
        <end position="220"/>
    </location>
</feature>
<dbReference type="GeneID" id="80877515"/>
<accession>A0AAE9WFL5</accession>
<evidence type="ECO:0000256" key="1">
    <source>
        <dbReference type="SAM" id="MobiDB-lite"/>
    </source>
</evidence>
<feature type="transmembrane region" description="Helical" evidence="2">
    <location>
        <begin position="268"/>
        <end position="287"/>
    </location>
</feature>
<keyword evidence="2" id="KW-0812">Transmembrane</keyword>